<dbReference type="InterPro" id="IPR054496">
    <property type="entry name" value="E217_GP41"/>
</dbReference>
<organism evidence="1 2">
    <name type="scientific">Caballeronia novacaledonica</name>
    <dbReference type="NCBI Taxonomy" id="1544861"/>
    <lineage>
        <taxon>Bacteria</taxon>
        <taxon>Pseudomonadati</taxon>
        <taxon>Pseudomonadota</taxon>
        <taxon>Betaproteobacteria</taxon>
        <taxon>Burkholderiales</taxon>
        <taxon>Burkholderiaceae</taxon>
        <taxon>Caballeronia</taxon>
    </lineage>
</organism>
<name>A0AA37IJY0_9BURK</name>
<accession>A0AA37IJY0</accession>
<dbReference type="EMBL" id="BPUS01000014">
    <property type="protein sequence ID" value="GJH28166.1"/>
    <property type="molecule type" value="Genomic_DNA"/>
</dbReference>
<sequence length="299" mass="32348">MANTSFVERAVRVTIVTQRPDATGAIQPTVYQFERHRMRITIRQAGAQFGTAKVEIYGMPLDAMNNIARIWAKPLNIQNQDEILIETLRPAGFEAVFSGVITWSTIRAGGLPNVFLELEASSSVAAQNISLPPYATHSGAGVTLKDALAQIAKAAGFAVDFATTAPNHVLTDARAEGSAADQIAALMSMFPDLTYFFNLQRLVVRRANAPYEEDPTLISVATGMMNAPDYSSSSLNVSTLFEPSLRPGNAVKIDTIFDFVTKTDWVCAVAQHQLDVNLPGGAWRTDVACHPWSGSNSSN</sequence>
<evidence type="ECO:0000313" key="2">
    <source>
        <dbReference type="Proteomes" id="UP001055111"/>
    </source>
</evidence>
<dbReference type="RefSeq" id="WP_238214966.1">
    <property type="nucleotide sequence ID" value="NZ_BPUS01000014.1"/>
</dbReference>
<dbReference type="Proteomes" id="UP001055111">
    <property type="component" value="Unassembled WGS sequence"/>
</dbReference>
<dbReference type="Pfam" id="PF22759">
    <property type="entry name" value="E217_GP41"/>
    <property type="match status" value="1"/>
</dbReference>
<proteinExistence type="predicted"/>
<comment type="caution">
    <text evidence="1">The sequence shown here is derived from an EMBL/GenBank/DDBJ whole genome shotgun (WGS) entry which is preliminary data.</text>
</comment>
<gene>
    <name evidence="1" type="ORF">CBA19CS42_26640</name>
</gene>
<evidence type="ECO:0000313" key="1">
    <source>
        <dbReference type="EMBL" id="GJH28166.1"/>
    </source>
</evidence>
<reference evidence="1" key="1">
    <citation type="submission" date="2022-09" db="EMBL/GenBank/DDBJ databases">
        <title>Isolation and characterization of 3-chlorobenzoate degrading bacteria from soils in Shizuoka.</title>
        <authorList>
            <person name="Ifat A."/>
            <person name="Ogawa N."/>
            <person name="Kimbara K."/>
            <person name="Moriuchi R."/>
            <person name="Dohra H."/>
            <person name="Shintani M."/>
        </authorList>
    </citation>
    <scope>NUCLEOTIDE SEQUENCE</scope>
    <source>
        <strain evidence="1">19CS4-2</strain>
    </source>
</reference>
<protein>
    <submittedName>
        <fullName evidence="1">Uncharacterized protein</fullName>
    </submittedName>
</protein>
<dbReference type="AlphaFoldDB" id="A0AA37IJY0"/>